<reference evidence="2" key="1">
    <citation type="journal article" date="2020" name="Cell">
        <title>Large-Scale Comparative Analyses of Tick Genomes Elucidate Their Genetic Diversity and Vector Capacities.</title>
        <authorList>
            <consortium name="Tick Genome and Microbiome Consortium (TIGMIC)"/>
            <person name="Jia N."/>
            <person name="Wang J."/>
            <person name="Shi W."/>
            <person name="Du L."/>
            <person name="Sun Y."/>
            <person name="Zhan W."/>
            <person name="Jiang J.F."/>
            <person name="Wang Q."/>
            <person name="Zhang B."/>
            <person name="Ji P."/>
            <person name="Bell-Sakyi L."/>
            <person name="Cui X.M."/>
            <person name="Yuan T.T."/>
            <person name="Jiang B.G."/>
            <person name="Yang W.F."/>
            <person name="Lam T.T."/>
            <person name="Chang Q.C."/>
            <person name="Ding S.J."/>
            <person name="Wang X.J."/>
            <person name="Zhu J.G."/>
            <person name="Ruan X.D."/>
            <person name="Zhao L."/>
            <person name="Wei J.T."/>
            <person name="Ye R.Z."/>
            <person name="Que T.C."/>
            <person name="Du C.H."/>
            <person name="Zhou Y.H."/>
            <person name="Cheng J.X."/>
            <person name="Dai P.F."/>
            <person name="Guo W.B."/>
            <person name="Han X.H."/>
            <person name="Huang E.J."/>
            <person name="Li L.F."/>
            <person name="Wei W."/>
            <person name="Gao Y.C."/>
            <person name="Liu J.Z."/>
            <person name="Shao H.Z."/>
            <person name="Wang X."/>
            <person name="Wang C.C."/>
            <person name="Yang T.C."/>
            <person name="Huo Q.B."/>
            <person name="Li W."/>
            <person name="Chen H.Y."/>
            <person name="Chen S.E."/>
            <person name="Zhou L.G."/>
            <person name="Ni X.B."/>
            <person name="Tian J.H."/>
            <person name="Sheng Y."/>
            <person name="Liu T."/>
            <person name="Pan Y.S."/>
            <person name="Xia L.Y."/>
            <person name="Li J."/>
            <person name="Zhao F."/>
            <person name="Cao W.C."/>
        </authorList>
    </citation>
    <scope>NUCLEOTIDE SEQUENCE</scope>
    <source>
        <strain evidence="2">Rmic-2018</strain>
    </source>
</reference>
<sequence length="185" mass="20603">MNHSLKESNLFSNCSRGSCYLRFVYDRKPTARTSAPGSSPSSSEPDHIQVIPTVIVPKRKMGTQQKPKHFFGFESTSRGPDNKPSNMEADLLELLFHSGCNRNLTTVSDNLPRFGTQVKDLIPSATQKIRTPQLRGRCQTASASDWVQVNLISARQSQPKEKMSSKPTKSSITRLEGRSLPSKVR</sequence>
<protein>
    <submittedName>
        <fullName evidence="2">Uncharacterized protein</fullName>
    </submittedName>
</protein>
<keyword evidence="3" id="KW-1185">Reference proteome</keyword>
<reference evidence="2" key="2">
    <citation type="submission" date="2021-09" db="EMBL/GenBank/DDBJ databases">
        <authorList>
            <person name="Jia N."/>
            <person name="Wang J."/>
            <person name="Shi W."/>
            <person name="Du L."/>
            <person name="Sun Y."/>
            <person name="Zhan W."/>
            <person name="Jiang J."/>
            <person name="Wang Q."/>
            <person name="Zhang B."/>
            <person name="Ji P."/>
            <person name="Sakyi L.B."/>
            <person name="Cui X."/>
            <person name="Yuan T."/>
            <person name="Jiang B."/>
            <person name="Yang W."/>
            <person name="Lam T.T.-Y."/>
            <person name="Chang Q."/>
            <person name="Ding S."/>
            <person name="Wang X."/>
            <person name="Zhu J."/>
            <person name="Ruan X."/>
            <person name="Zhao L."/>
            <person name="Wei J."/>
            <person name="Que T."/>
            <person name="Du C."/>
            <person name="Cheng J."/>
            <person name="Dai P."/>
            <person name="Han X."/>
            <person name="Huang E."/>
            <person name="Gao Y."/>
            <person name="Liu J."/>
            <person name="Shao H."/>
            <person name="Ye R."/>
            <person name="Li L."/>
            <person name="Wei W."/>
            <person name="Wang X."/>
            <person name="Wang C."/>
            <person name="Huo Q."/>
            <person name="Li W."/>
            <person name="Guo W."/>
            <person name="Chen H."/>
            <person name="Chen S."/>
            <person name="Zhou L."/>
            <person name="Zhou L."/>
            <person name="Ni X."/>
            <person name="Tian J."/>
            <person name="Zhou Y."/>
            <person name="Sheng Y."/>
            <person name="Liu T."/>
            <person name="Pan Y."/>
            <person name="Xia L."/>
            <person name="Li J."/>
            <person name="Zhao F."/>
            <person name="Cao W."/>
        </authorList>
    </citation>
    <scope>NUCLEOTIDE SEQUENCE</scope>
    <source>
        <strain evidence="2">Rmic-2018</strain>
        <tissue evidence="2">Larvae</tissue>
    </source>
</reference>
<dbReference type="Proteomes" id="UP000821866">
    <property type="component" value="Unassembled WGS sequence"/>
</dbReference>
<dbReference type="EMBL" id="JABSTU010001543">
    <property type="protein sequence ID" value="KAH7985815.1"/>
    <property type="molecule type" value="Genomic_DNA"/>
</dbReference>
<name>A0A9J6D228_RHIMP</name>
<accession>A0A9J6D228</accession>
<dbReference type="AlphaFoldDB" id="A0A9J6D228"/>
<evidence type="ECO:0000256" key="1">
    <source>
        <dbReference type="SAM" id="MobiDB-lite"/>
    </source>
</evidence>
<evidence type="ECO:0000313" key="2">
    <source>
        <dbReference type="EMBL" id="KAH7985815.1"/>
    </source>
</evidence>
<comment type="caution">
    <text evidence="2">The sequence shown here is derived from an EMBL/GenBank/DDBJ whole genome shotgun (WGS) entry which is preliminary data.</text>
</comment>
<organism evidence="2 3">
    <name type="scientific">Rhipicephalus microplus</name>
    <name type="common">Cattle tick</name>
    <name type="synonym">Boophilus microplus</name>
    <dbReference type="NCBI Taxonomy" id="6941"/>
    <lineage>
        <taxon>Eukaryota</taxon>
        <taxon>Metazoa</taxon>
        <taxon>Ecdysozoa</taxon>
        <taxon>Arthropoda</taxon>
        <taxon>Chelicerata</taxon>
        <taxon>Arachnida</taxon>
        <taxon>Acari</taxon>
        <taxon>Parasitiformes</taxon>
        <taxon>Ixodida</taxon>
        <taxon>Ixodoidea</taxon>
        <taxon>Ixodidae</taxon>
        <taxon>Rhipicephalinae</taxon>
        <taxon>Rhipicephalus</taxon>
        <taxon>Boophilus</taxon>
    </lineage>
</organism>
<feature type="region of interest" description="Disordered" evidence="1">
    <location>
        <begin position="153"/>
        <end position="185"/>
    </location>
</feature>
<proteinExistence type="predicted"/>
<evidence type="ECO:0000313" key="3">
    <source>
        <dbReference type="Proteomes" id="UP000821866"/>
    </source>
</evidence>
<gene>
    <name evidence="2" type="ORF">HPB51_026746</name>
</gene>